<protein>
    <recommendedName>
        <fullName evidence="3">DUF1800 domain-containing protein</fullName>
    </recommendedName>
</protein>
<dbReference type="RefSeq" id="WP_011043203.1">
    <property type="nucleotide sequence ID" value="NC_003910.7"/>
</dbReference>
<dbReference type="HOGENOM" id="CLU_026001_0_1_6"/>
<dbReference type="Proteomes" id="UP000000547">
    <property type="component" value="Chromosome"/>
</dbReference>
<dbReference type="Pfam" id="PF08811">
    <property type="entry name" value="DUF1800"/>
    <property type="match status" value="1"/>
</dbReference>
<accession>Q482A9</accession>
<name>Q482A9_COLP3</name>
<sequence>MATTSMIAVNRFGYGAKPNELILVAQSPKEWLIKQLSQSPPVAFNYSLPSSSDIFIQLHGYRKNKKVAKKIAQELAGKDFDKQMSMEGVVTKKARNPAHKLLNQLSSDAIDQAIRSDHSLNWRLLDFFSNHFSVSASGPVMTAIAPTLEREAIAPNLLGNFEDLLLSVCQHPAMLIYLNNERSFGTNSQINKNGRGKKKVGLNENLAREILELHTLGVNGGYQQQDVTALAKGITGWSVARIGRDEGSGFLYRANGHEPGSFTLLGKSYKKSRKNAKQGEMMLRDLANHPATARHISFKLAYHFISEQPPESLINKMVKRWLATKGNIREVMITLINAEESWHADSQKFKTPREFVISSLRSIGDNKKLNLRQLMKSLSALGQKPFSAGSPAGFSDSGNDWNGGSAIMARINWSAALSSKLSFKHTVNVETIMSNSFGKNISELSYNTILRAESKEQAMTLLLMSPEFQRR</sequence>
<gene>
    <name evidence="1" type="ordered locus">CPS_2391</name>
</gene>
<dbReference type="STRING" id="167879.CPS_2391"/>
<dbReference type="AlphaFoldDB" id="Q482A9"/>
<evidence type="ECO:0000313" key="2">
    <source>
        <dbReference type="Proteomes" id="UP000000547"/>
    </source>
</evidence>
<evidence type="ECO:0000313" key="1">
    <source>
        <dbReference type="EMBL" id="AAZ24232.1"/>
    </source>
</evidence>
<organism evidence="1 2">
    <name type="scientific">Colwellia psychrerythraea (strain 34H / ATCC BAA-681)</name>
    <name type="common">Vibrio psychroerythus</name>
    <dbReference type="NCBI Taxonomy" id="167879"/>
    <lineage>
        <taxon>Bacteria</taxon>
        <taxon>Pseudomonadati</taxon>
        <taxon>Pseudomonadota</taxon>
        <taxon>Gammaproteobacteria</taxon>
        <taxon>Alteromonadales</taxon>
        <taxon>Colwelliaceae</taxon>
        <taxon>Colwellia</taxon>
    </lineage>
</organism>
<dbReference type="KEGG" id="cps:CPS_2391"/>
<reference evidence="1" key="1">
    <citation type="journal article" date="2005" name="Proc. Natl. Acad. Sci. U.S.A.">
        <title>The psychrophilic lifestyle as revealed by the genome sequence of Colwellia psychrerythraea 34H through genomic and proteomic analyses.</title>
        <authorList>
            <person name="Methe B.A."/>
            <person name="Nelson K.E."/>
            <person name="Deming J.W."/>
            <person name="Momen B."/>
            <person name="Melamud E."/>
            <person name="Zhang X."/>
            <person name="Moult J."/>
            <person name="Madupu R."/>
            <person name="Nelson W.C."/>
            <person name="Dodson R.J."/>
            <person name="Brinkac L.M."/>
            <person name="Daugherty S.C."/>
            <person name="Durkin A.S."/>
            <person name="DeBoy R.T."/>
            <person name="Kolonay J.F."/>
            <person name="Sullivan S.A."/>
            <person name="Zhou L."/>
            <person name="Davidsen T.M."/>
            <person name="Wu M."/>
            <person name="Huston A.L."/>
            <person name="Lewis M."/>
            <person name="Weaver B."/>
            <person name="Weidman J.F."/>
            <person name="Khouri H."/>
            <person name="Utterback T.R."/>
            <person name="Feldblyum T.V."/>
            <person name="Fraser C.M."/>
        </authorList>
    </citation>
    <scope>NUCLEOTIDE SEQUENCE [LARGE SCALE GENOMIC DNA]</scope>
    <source>
        <strain evidence="1">34H</strain>
    </source>
</reference>
<dbReference type="EMBL" id="CP000083">
    <property type="protein sequence ID" value="AAZ24232.1"/>
    <property type="molecule type" value="Genomic_DNA"/>
</dbReference>
<evidence type="ECO:0008006" key="3">
    <source>
        <dbReference type="Google" id="ProtNLM"/>
    </source>
</evidence>
<dbReference type="InterPro" id="IPR014917">
    <property type="entry name" value="DUF1800"/>
</dbReference>
<proteinExistence type="predicted"/>